<keyword evidence="5" id="KW-1185">Reference proteome</keyword>
<dbReference type="PANTHER" id="PTHR30319">
    <property type="entry name" value="PHENYLACETIC ACID REGULATOR-RELATED TRANSCRIPTIONAL REPRESSOR"/>
    <property type="match status" value="1"/>
</dbReference>
<dbReference type="Pfam" id="PF20803">
    <property type="entry name" value="PaaX_M"/>
    <property type="match status" value="1"/>
</dbReference>
<dbReference type="Proteomes" id="UP000776164">
    <property type="component" value="Unassembled WGS sequence"/>
</dbReference>
<dbReference type="Gene3D" id="3.30.70.2650">
    <property type="match status" value="1"/>
</dbReference>
<evidence type="ECO:0000313" key="4">
    <source>
        <dbReference type="EMBL" id="MBM7470758.1"/>
    </source>
</evidence>
<gene>
    <name evidence="4" type="ORF">JOE66_000392</name>
</gene>
<evidence type="ECO:0000259" key="2">
    <source>
        <dbReference type="Pfam" id="PF08223"/>
    </source>
</evidence>
<dbReference type="InterPro" id="IPR013225">
    <property type="entry name" value="PaaX_C"/>
</dbReference>
<dbReference type="InterPro" id="IPR048846">
    <property type="entry name" value="PaaX-like_central"/>
</dbReference>
<evidence type="ECO:0000259" key="3">
    <source>
        <dbReference type="Pfam" id="PF20803"/>
    </source>
</evidence>
<protein>
    <submittedName>
        <fullName evidence="4">Phenylacetic acid degradation operon negative regulatory protein</fullName>
    </submittedName>
</protein>
<dbReference type="RefSeq" id="WP_205106461.1">
    <property type="nucleotide sequence ID" value="NZ_BAAAHT010000018.1"/>
</dbReference>
<dbReference type="Pfam" id="PF08223">
    <property type="entry name" value="PaaX_C"/>
    <property type="match status" value="1"/>
</dbReference>
<accession>A0ABS2L0Z7</accession>
<organism evidence="4 5">
    <name type="scientific">Subtercola frigoramans</name>
    <dbReference type="NCBI Taxonomy" id="120298"/>
    <lineage>
        <taxon>Bacteria</taxon>
        <taxon>Bacillati</taxon>
        <taxon>Actinomycetota</taxon>
        <taxon>Actinomycetes</taxon>
        <taxon>Micrococcales</taxon>
        <taxon>Microbacteriaceae</taxon>
        <taxon>Subtercola</taxon>
    </lineage>
</organism>
<reference evidence="4 5" key="1">
    <citation type="submission" date="2021-01" db="EMBL/GenBank/DDBJ databases">
        <title>Sequencing the genomes of 1000 actinobacteria strains.</title>
        <authorList>
            <person name="Klenk H.-P."/>
        </authorList>
    </citation>
    <scope>NUCLEOTIDE SEQUENCE [LARGE SCALE GENOMIC DNA]</scope>
    <source>
        <strain evidence="4 5">DSM 13057</strain>
    </source>
</reference>
<dbReference type="Pfam" id="PF07848">
    <property type="entry name" value="PaaX"/>
    <property type="match status" value="1"/>
</dbReference>
<dbReference type="InterPro" id="IPR011965">
    <property type="entry name" value="PaaX_trns_reg"/>
</dbReference>
<dbReference type="Gene3D" id="1.20.58.1460">
    <property type="match status" value="1"/>
</dbReference>
<feature type="domain" description="Transcriptional repressor PaaX-like N-terminal" evidence="1">
    <location>
        <begin position="23"/>
        <end position="90"/>
    </location>
</feature>
<sequence length="321" mass="36564">MTYFYHSVVDSPLLPREIESESAPSLMLLLIGEFWRYSPELTIPSAALVELVRPLGVSAEAARASLSRLSRRGTLEVSRSGRRTSYALSPEVAATVPVSERLTMAFGREERLWDGEWTVVVFSLSEQERDRRQRLREWLRWLGFGPARDGVWVSPHADVSLVESSLVDFLPSDGLIFRSSHMVGDVNEHELWPLGEIREMYLTFISDLRQFVYRLRAGEVAPAEALKIALLVLGRWRGFPTVDPDLPAQYLPSDWPRREARRLFVSVYDACVPLANQYVRDVLMKYDPELARTTGALTVEEALEHYATQQEQSVDVALIER</sequence>
<feature type="domain" description="Transcriptional repressor PaaX-like C-terminal" evidence="2">
    <location>
        <begin position="192"/>
        <end position="280"/>
    </location>
</feature>
<dbReference type="Gene3D" id="1.10.10.10">
    <property type="entry name" value="Winged helix-like DNA-binding domain superfamily/Winged helix DNA-binding domain"/>
    <property type="match status" value="1"/>
</dbReference>
<name>A0ABS2L0Z7_9MICO</name>
<dbReference type="EMBL" id="JAFBBU010000001">
    <property type="protein sequence ID" value="MBM7470758.1"/>
    <property type="molecule type" value="Genomic_DNA"/>
</dbReference>
<proteinExistence type="predicted"/>
<evidence type="ECO:0000259" key="1">
    <source>
        <dbReference type="Pfam" id="PF07848"/>
    </source>
</evidence>
<dbReference type="PIRSF" id="PIRSF020623">
    <property type="entry name" value="PaaX"/>
    <property type="match status" value="1"/>
</dbReference>
<dbReference type="InterPro" id="IPR012906">
    <property type="entry name" value="PaaX-like_N"/>
</dbReference>
<feature type="domain" description="Transcriptional repressor PaaX-like central Cas2-like" evidence="3">
    <location>
        <begin position="112"/>
        <end position="168"/>
    </location>
</feature>
<dbReference type="InterPro" id="IPR036388">
    <property type="entry name" value="WH-like_DNA-bd_sf"/>
</dbReference>
<comment type="caution">
    <text evidence="4">The sequence shown here is derived from an EMBL/GenBank/DDBJ whole genome shotgun (WGS) entry which is preliminary data.</text>
</comment>
<evidence type="ECO:0000313" key="5">
    <source>
        <dbReference type="Proteomes" id="UP000776164"/>
    </source>
</evidence>
<dbReference type="PANTHER" id="PTHR30319:SF1">
    <property type="entry name" value="TRANSCRIPTIONAL REPRESSOR PAAX"/>
    <property type="match status" value="1"/>
</dbReference>